<dbReference type="InterPro" id="IPR018060">
    <property type="entry name" value="HTH_AraC"/>
</dbReference>
<comment type="caution">
    <text evidence="5">The sequence shown here is derived from an EMBL/GenBank/DDBJ whole genome shotgun (WGS) entry which is preliminary data.</text>
</comment>
<evidence type="ECO:0000256" key="2">
    <source>
        <dbReference type="ARBA" id="ARBA00023125"/>
    </source>
</evidence>
<proteinExistence type="predicted"/>
<evidence type="ECO:0000256" key="1">
    <source>
        <dbReference type="ARBA" id="ARBA00023015"/>
    </source>
</evidence>
<dbReference type="Gene3D" id="1.10.10.60">
    <property type="entry name" value="Homeodomain-like"/>
    <property type="match status" value="1"/>
</dbReference>
<organism evidence="5 6">
    <name type="scientific">Euzebyella saccharophila</name>
    <dbReference type="NCBI Taxonomy" id="679664"/>
    <lineage>
        <taxon>Bacteria</taxon>
        <taxon>Pseudomonadati</taxon>
        <taxon>Bacteroidota</taxon>
        <taxon>Flavobacteriia</taxon>
        <taxon>Flavobacteriales</taxon>
        <taxon>Flavobacteriaceae</taxon>
        <taxon>Euzebyella</taxon>
    </lineage>
</organism>
<evidence type="ECO:0000313" key="5">
    <source>
        <dbReference type="EMBL" id="MFC4097530.1"/>
    </source>
</evidence>
<evidence type="ECO:0000313" key="6">
    <source>
        <dbReference type="Proteomes" id="UP001595814"/>
    </source>
</evidence>
<dbReference type="PANTHER" id="PTHR47893:SF1">
    <property type="entry name" value="REGULATORY PROTEIN PCHR"/>
    <property type="match status" value="1"/>
</dbReference>
<dbReference type="InterPro" id="IPR020449">
    <property type="entry name" value="Tscrpt_reg_AraC-type_HTH"/>
</dbReference>
<feature type="domain" description="HTH araC/xylS-type" evidence="4">
    <location>
        <begin position="237"/>
        <end position="335"/>
    </location>
</feature>
<dbReference type="SMART" id="SM00342">
    <property type="entry name" value="HTH_ARAC"/>
    <property type="match status" value="1"/>
</dbReference>
<dbReference type="Proteomes" id="UP001595814">
    <property type="component" value="Unassembled WGS sequence"/>
</dbReference>
<keyword evidence="1" id="KW-0805">Transcription regulation</keyword>
<reference evidence="6" key="1">
    <citation type="journal article" date="2019" name="Int. J. Syst. Evol. Microbiol.">
        <title>The Global Catalogue of Microorganisms (GCM) 10K type strain sequencing project: providing services to taxonomists for standard genome sequencing and annotation.</title>
        <authorList>
            <consortium name="The Broad Institute Genomics Platform"/>
            <consortium name="The Broad Institute Genome Sequencing Center for Infectious Disease"/>
            <person name="Wu L."/>
            <person name="Ma J."/>
        </authorList>
    </citation>
    <scope>NUCLEOTIDE SEQUENCE [LARGE SCALE GENOMIC DNA]</scope>
    <source>
        <strain evidence="6">CECT 7477</strain>
    </source>
</reference>
<keyword evidence="2" id="KW-0238">DNA-binding</keyword>
<dbReference type="SUPFAM" id="SSF46689">
    <property type="entry name" value="Homeodomain-like"/>
    <property type="match status" value="1"/>
</dbReference>
<dbReference type="PRINTS" id="PR00032">
    <property type="entry name" value="HTHARAC"/>
</dbReference>
<keyword evidence="3" id="KW-0804">Transcription</keyword>
<keyword evidence="6" id="KW-1185">Reference proteome</keyword>
<sequence length="343" mass="39039">MRTLSLHTLSLEKTLNAINLALGGSVSELGSERILEFDNDYGTGTIKGITLEGGLSYLQYDVCFTEEFKISNDPTPSMPLYFMYCLKGHLYQRFQDYRDKLLLDEFQTAIMGGTNHINELIFPSNQRVKLCIIRAVDTSTDLDSNLPSSLKNTMMELFSHGKEQDTPVRYFGTYNLRIGEQLAQLEKIKQEGLVKKLLIEGILNLTLAMEIQHLRSDLENEQNPTGSLTQYELKCIKEVSRKIEEHPEIQYSIKSLCIDCGLSASKLQEGFKLLHGKTVSDFIRNERLNTAERLISTTDMNISEIVYTVGLSSRSYFSKIFKRRYNCSPKMYQDNKKSLAATA</sequence>
<protein>
    <submittedName>
        <fullName evidence="5">Helix-turn-helix domain-containing protein</fullName>
    </submittedName>
</protein>
<dbReference type="PROSITE" id="PS01124">
    <property type="entry name" value="HTH_ARAC_FAMILY_2"/>
    <property type="match status" value="1"/>
</dbReference>
<evidence type="ECO:0000256" key="3">
    <source>
        <dbReference type="ARBA" id="ARBA00023163"/>
    </source>
</evidence>
<name>A0ABV8JSQ6_9FLAO</name>
<dbReference type="EMBL" id="JBHSAW010000022">
    <property type="protein sequence ID" value="MFC4097530.1"/>
    <property type="molecule type" value="Genomic_DNA"/>
</dbReference>
<gene>
    <name evidence="5" type="ORF">ACFOUT_16715</name>
</gene>
<dbReference type="Pfam" id="PF12833">
    <property type="entry name" value="HTH_18"/>
    <property type="match status" value="1"/>
</dbReference>
<accession>A0ABV8JSQ6</accession>
<dbReference type="InterPro" id="IPR053142">
    <property type="entry name" value="PchR_regulatory_protein"/>
</dbReference>
<dbReference type="RefSeq" id="WP_192463576.1">
    <property type="nucleotide sequence ID" value="NZ_JACYFJ010000009.1"/>
</dbReference>
<evidence type="ECO:0000259" key="4">
    <source>
        <dbReference type="PROSITE" id="PS01124"/>
    </source>
</evidence>
<dbReference type="PANTHER" id="PTHR47893">
    <property type="entry name" value="REGULATORY PROTEIN PCHR"/>
    <property type="match status" value="1"/>
</dbReference>
<dbReference type="InterPro" id="IPR009057">
    <property type="entry name" value="Homeodomain-like_sf"/>
</dbReference>